<keyword evidence="6" id="KW-0653">Protein transport</keyword>
<keyword evidence="5 10" id="KW-0812">Transmembrane</keyword>
<proteinExistence type="inferred from homology"/>
<evidence type="ECO:0000256" key="8">
    <source>
        <dbReference type="ARBA" id="ARBA00023010"/>
    </source>
</evidence>
<comment type="subcellular location">
    <subcellularLocation>
        <location evidence="1">Cell membrane</location>
        <topology evidence="1">Single-pass membrane protein</topology>
    </subcellularLocation>
</comment>
<evidence type="ECO:0000256" key="10">
    <source>
        <dbReference type="SAM" id="Phobius"/>
    </source>
</evidence>
<keyword evidence="4" id="KW-1003">Cell membrane</keyword>
<evidence type="ECO:0000256" key="6">
    <source>
        <dbReference type="ARBA" id="ARBA00022927"/>
    </source>
</evidence>
<protein>
    <submittedName>
        <fullName evidence="11">Preprotein translocase subunit YajC</fullName>
    </submittedName>
</protein>
<comment type="similarity">
    <text evidence="2">Belongs to the YajC family.</text>
</comment>
<dbReference type="Proteomes" id="UP000187485">
    <property type="component" value="Unassembled WGS sequence"/>
</dbReference>
<dbReference type="Pfam" id="PF02699">
    <property type="entry name" value="YajC"/>
    <property type="match status" value="1"/>
</dbReference>
<gene>
    <name evidence="11" type="ORF">cpu_22660</name>
</gene>
<keyword evidence="3" id="KW-0813">Transport</keyword>
<evidence type="ECO:0000256" key="2">
    <source>
        <dbReference type="ARBA" id="ARBA00006742"/>
    </source>
</evidence>
<evidence type="ECO:0000256" key="5">
    <source>
        <dbReference type="ARBA" id="ARBA00022692"/>
    </source>
</evidence>
<evidence type="ECO:0000256" key="7">
    <source>
        <dbReference type="ARBA" id="ARBA00022989"/>
    </source>
</evidence>
<keyword evidence="9 10" id="KW-0472">Membrane</keyword>
<dbReference type="InterPro" id="IPR003849">
    <property type="entry name" value="Preprotein_translocase_YajC"/>
</dbReference>
<dbReference type="SMART" id="SM01323">
    <property type="entry name" value="YajC"/>
    <property type="match status" value="1"/>
</dbReference>
<dbReference type="RefSeq" id="WP_075860143.1">
    <property type="nucleotide sequence ID" value="NZ_BDJK01000055.1"/>
</dbReference>
<dbReference type="STRING" id="870242.cpu_22660"/>
<sequence length="92" mass="10581">MTSKIFTPQVVTIIYLVVFFLIVYFLMIRPQNQRQKQHQEFLKALKVDDKVITVGGLIGDVMKIKDKTVILRLSDNVKVEVLKSALTGPYKE</sequence>
<evidence type="ECO:0000256" key="3">
    <source>
        <dbReference type="ARBA" id="ARBA00022448"/>
    </source>
</evidence>
<dbReference type="NCBIfam" id="TIGR00739">
    <property type="entry name" value="yajC"/>
    <property type="match status" value="1"/>
</dbReference>
<dbReference type="PANTHER" id="PTHR33909">
    <property type="entry name" value="SEC TRANSLOCON ACCESSORY COMPLEX SUBUNIT YAJC"/>
    <property type="match status" value="1"/>
</dbReference>
<organism evidence="11 12">
    <name type="scientific">Carboxydothermus pertinax</name>
    <dbReference type="NCBI Taxonomy" id="870242"/>
    <lineage>
        <taxon>Bacteria</taxon>
        <taxon>Bacillati</taxon>
        <taxon>Bacillota</taxon>
        <taxon>Clostridia</taxon>
        <taxon>Thermoanaerobacterales</taxon>
        <taxon>Thermoanaerobacteraceae</taxon>
        <taxon>Carboxydothermus</taxon>
    </lineage>
</organism>
<evidence type="ECO:0000313" key="12">
    <source>
        <dbReference type="Proteomes" id="UP000187485"/>
    </source>
</evidence>
<name>A0A1L8CXU7_9THEO</name>
<feature type="transmembrane region" description="Helical" evidence="10">
    <location>
        <begin position="6"/>
        <end position="27"/>
    </location>
</feature>
<dbReference type="GO" id="GO:0015031">
    <property type="term" value="P:protein transport"/>
    <property type="evidence" value="ECO:0007669"/>
    <property type="project" value="UniProtKB-KW"/>
</dbReference>
<reference evidence="12" key="1">
    <citation type="submission" date="2016-12" db="EMBL/GenBank/DDBJ databases">
        <title>Draft Genome Sequences od Carboxydothermus pertinax and islandicus, Hydrogenogenic Carboxydotrophic Bacteria.</title>
        <authorList>
            <person name="Fukuyama Y."/>
            <person name="Ohmae K."/>
            <person name="Yoneda Y."/>
            <person name="Yoshida T."/>
            <person name="Sako Y."/>
        </authorList>
    </citation>
    <scope>NUCLEOTIDE SEQUENCE [LARGE SCALE GENOMIC DNA]</scope>
    <source>
        <strain evidence="12">Ug1</strain>
    </source>
</reference>
<accession>A0A1L8CXU7</accession>
<evidence type="ECO:0000256" key="1">
    <source>
        <dbReference type="ARBA" id="ARBA00004162"/>
    </source>
</evidence>
<keyword evidence="8" id="KW-0811">Translocation</keyword>
<keyword evidence="12" id="KW-1185">Reference proteome</keyword>
<dbReference type="EMBL" id="BDJK01000055">
    <property type="protein sequence ID" value="GAV23756.1"/>
    <property type="molecule type" value="Genomic_DNA"/>
</dbReference>
<dbReference type="PRINTS" id="PR01853">
    <property type="entry name" value="YAJCTRNLCASE"/>
</dbReference>
<dbReference type="OrthoDB" id="9800132at2"/>
<evidence type="ECO:0000256" key="4">
    <source>
        <dbReference type="ARBA" id="ARBA00022475"/>
    </source>
</evidence>
<keyword evidence="7 10" id="KW-1133">Transmembrane helix</keyword>
<dbReference type="PANTHER" id="PTHR33909:SF1">
    <property type="entry name" value="SEC TRANSLOCON ACCESSORY COMPLEX SUBUNIT YAJC"/>
    <property type="match status" value="1"/>
</dbReference>
<evidence type="ECO:0000256" key="9">
    <source>
        <dbReference type="ARBA" id="ARBA00023136"/>
    </source>
</evidence>
<dbReference type="GO" id="GO:0005886">
    <property type="term" value="C:plasma membrane"/>
    <property type="evidence" value="ECO:0007669"/>
    <property type="project" value="UniProtKB-SubCell"/>
</dbReference>
<evidence type="ECO:0000313" key="11">
    <source>
        <dbReference type="EMBL" id="GAV23756.1"/>
    </source>
</evidence>
<dbReference type="AlphaFoldDB" id="A0A1L8CXU7"/>
<comment type="caution">
    <text evidence="11">The sequence shown here is derived from an EMBL/GenBank/DDBJ whole genome shotgun (WGS) entry which is preliminary data.</text>
</comment>